<comment type="similarity">
    <text evidence="1 2">Belongs to the terpene synthase family.</text>
</comment>
<dbReference type="EMBL" id="OC880474">
    <property type="protein sequence ID" value="CAD7641791.1"/>
    <property type="molecule type" value="Genomic_DNA"/>
</dbReference>
<dbReference type="Proteomes" id="UP000759131">
    <property type="component" value="Unassembled WGS sequence"/>
</dbReference>
<keyword evidence="2" id="KW-0456">Lyase</keyword>
<dbReference type="EC" id="4.2.3.-" evidence="2"/>
<sequence>DHDQLLNYTIWGLCVEPTEHNRANPDAVAIVEREMSDIYGKEWRDSGNLSYYQTLMHRTDNHELFSAINFCGVFIILFDDYLDNIFDIDEIRQWQHKYRTGQSDGQTPMDRMLVKAIARLNHWLSIEQMRRHANYVCDFIETYITLMQFKLSPNEHGDIMSYEEFLALRQADSLYNLLFLFTELSSGFDPHQHGMGDSELLEAFTVACGKHCTLTNELYSFRKEVRAGAGDYNYMYLIMCREGCTAQVAANRIVMELHDIWALGVNYGAQLKALANPALDQYVSEALHTVKGHLYWASICRRYK</sequence>
<keyword evidence="2" id="KW-0479">Metal-binding</keyword>
<dbReference type="PANTHER" id="PTHR35201">
    <property type="entry name" value="TERPENE SYNTHASE"/>
    <property type="match status" value="1"/>
</dbReference>
<comment type="cofactor">
    <cofactor evidence="2">
        <name>Mg(2+)</name>
        <dbReference type="ChEBI" id="CHEBI:18420"/>
    </cofactor>
</comment>
<evidence type="ECO:0000313" key="3">
    <source>
        <dbReference type="EMBL" id="CAD7641791.1"/>
    </source>
</evidence>
<protein>
    <recommendedName>
        <fullName evidence="2">Terpene synthase</fullName>
        <ecNumber evidence="2">4.2.3.-</ecNumber>
    </recommendedName>
</protein>
<feature type="non-terminal residue" evidence="3">
    <location>
        <position position="1"/>
    </location>
</feature>
<dbReference type="EMBL" id="CAJPIZ010025899">
    <property type="protein sequence ID" value="CAG2118884.1"/>
    <property type="molecule type" value="Genomic_DNA"/>
</dbReference>
<keyword evidence="4" id="KW-1185">Reference proteome</keyword>
<dbReference type="Gene3D" id="1.10.600.10">
    <property type="entry name" value="Farnesyl Diphosphate Synthase"/>
    <property type="match status" value="1"/>
</dbReference>
<evidence type="ECO:0000256" key="1">
    <source>
        <dbReference type="ARBA" id="ARBA00006333"/>
    </source>
</evidence>
<organism evidence="3">
    <name type="scientific">Medioppia subpectinata</name>
    <dbReference type="NCBI Taxonomy" id="1979941"/>
    <lineage>
        <taxon>Eukaryota</taxon>
        <taxon>Metazoa</taxon>
        <taxon>Ecdysozoa</taxon>
        <taxon>Arthropoda</taxon>
        <taxon>Chelicerata</taxon>
        <taxon>Arachnida</taxon>
        <taxon>Acari</taxon>
        <taxon>Acariformes</taxon>
        <taxon>Sarcoptiformes</taxon>
        <taxon>Oribatida</taxon>
        <taxon>Brachypylina</taxon>
        <taxon>Oppioidea</taxon>
        <taxon>Oppiidae</taxon>
        <taxon>Medioppia</taxon>
    </lineage>
</organism>
<name>A0A7R9QDM6_9ACAR</name>
<dbReference type="GO" id="GO:0046872">
    <property type="term" value="F:metal ion binding"/>
    <property type="evidence" value="ECO:0007669"/>
    <property type="project" value="UniProtKB-KW"/>
</dbReference>
<keyword evidence="2" id="KW-0460">Magnesium</keyword>
<dbReference type="GO" id="GO:0010333">
    <property type="term" value="F:terpene synthase activity"/>
    <property type="evidence" value="ECO:0007669"/>
    <property type="project" value="InterPro"/>
</dbReference>
<dbReference type="AlphaFoldDB" id="A0A7R9QDM6"/>
<reference evidence="3" key="1">
    <citation type="submission" date="2020-11" db="EMBL/GenBank/DDBJ databases">
        <authorList>
            <person name="Tran Van P."/>
        </authorList>
    </citation>
    <scope>NUCLEOTIDE SEQUENCE</scope>
</reference>
<evidence type="ECO:0000313" key="4">
    <source>
        <dbReference type="Proteomes" id="UP000759131"/>
    </source>
</evidence>
<proteinExistence type="inferred from homology"/>
<dbReference type="InterPro" id="IPR034686">
    <property type="entry name" value="Terpene_cyclase-like_2"/>
</dbReference>
<accession>A0A7R9QDM6</accession>
<dbReference type="GO" id="GO:0008299">
    <property type="term" value="P:isoprenoid biosynthetic process"/>
    <property type="evidence" value="ECO:0007669"/>
    <property type="project" value="UniProtKB-ARBA"/>
</dbReference>
<dbReference type="SUPFAM" id="SSF48576">
    <property type="entry name" value="Terpenoid synthases"/>
    <property type="match status" value="1"/>
</dbReference>
<dbReference type="OrthoDB" id="3004402at2759"/>
<evidence type="ECO:0000256" key="2">
    <source>
        <dbReference type="RuleBase" id="RU366034"/>
    </source>
</evidence>
<gene>
    <name evidence="3" type="ORF">OSB1V03_LOCUS18834</name>
</gene>
<dbReference type="Pfam" id="PF19086">
    <property type="entry name" value="Terpene_syn_C_2"/>
    <property type="match status" value="1"/>
</dbReference>
<dbReference type="PANTHER" id="PTHR35201:SF4">
    <property type="entry name" value="BETA-PINACENE SYNTHASE-RELATED"/>
    <property type="match status" value="1"/>
</dbReference>
<dbReference type="InterPro" id="IPR008949">
    <property type="entry name" value="Isoprenoid_synthase_dom_sf"/>
</dbReference>